<evidence type="ECO:0000313" key="8">
    <source>
        <dbReference type="EMBL" id="KAJ4747797.1"/>
    </source>
</evidence>
<keyword evidence="3" id="KW-0132">Cell division</keyword>
<dbReference type="InterPro" id="IPR008672">
    <property type="entry name" value="Mad1"/>
</dbReference>
<dbReference type="SUPFAM" id="SSF75704">
    <property type="entry name" value="Mitotic arrest deficient-like 1, Mad1"/>
    <property type="match status" value="1"/>
</dbReference>
<accession>A0AAV8BZT9</accession>
<feature type="region of interest" description="Disordered" evidence="7">
    <location>
        <begin position="475"/>
        <end position="497"/>
    </location>
</feature>
<evidence type="ECO:0000256" key="7">
    <source>
        <dbReference type="SAM" id="MobiDB-lite"/>
    </source>
</evidence>
<evidence type="ECO:0000256" key="3">
    <source>
        <dbReference type="ARBA" id="ARBA00022618"/>
    </source>
</evidence>
<dbReference type="GO" id="GO:0000776">
    <property type="term" value="C:kinetochore"/>
    <property type="evidence" value="ECO:0007669"/>
    <property type="project" value="TreeGrafter"/>
</dbReference>
<evidence type="ECO:0000256" key="4">
    <source>
        <dbReference type="ARBA" id="ARBA00022776"/>
    </source>
</evidence>
<organism evidence="8 9">
    <name type="scientific">Rhynchospora pubera</name>
    <dbReference type="NCBI Taxonomy" id="906938"/>
    <lineage>
        <taxon>Eukaryota</taxon>
        <taxon>Viridiplantae</taxon>
        <taxon>Streptophyta</taxon>
        <taxon>Embryophyta</taxon>
        <taxon>Tracheophyta</taxon>
        <taxon>Spermatophyta</taxon>
        <taxon>Magnoliopsida</taxon>
        <taxon>Liliopsida</taxon>
        <taxon>Poales</taxon>
        <taxon>Cyperaceae</taxon>
        <taxon>Cyperoideae</taxon>
        <taxon>Rhynchosporeae</taxon>
        <taxon>Rhynchospora</taxon>
    </lineage>
</organism>
<dbReference type="PANTHER" id="PTHR23168:SF0">
    <property type="entry name" value="MITOTIC SPINDLE ASSEMBLY CHECKPOINT PROTEIN MAD1"/>
    <property type="match status" value="1"/>
</dbReference>
<protein>
    <submittedName>
        <fullName evidence="8">Mitotic spindle checkpoint protein MAD1</fullName>
    </submittedName>
</protein>
<keyword evidence="5" id="KW-0539">Nucleus</keyword>
<dbReference type="AlphaFoldDB" id="A0AAV8BZT9"/>
<feature type="compositionally biased region" description="Low complexity" evidence="7">
    <location>
        <begin position="49"/>
        <end position="61"/>
    </location>
</feature>
<dbReference type="FunFam" id="3.30.457.60:FF:000004">
    <property type="entry name" value="Mitotic spindle checkpoint protein MAD1"/>
    <property type="match status" value="1"/>
</dbReference>
<keyword evidence="4" id="KW-0498">Mitosis</keyword>
<comment type="subcellular location">
    <subcellularLocation>
        <location evidence="1">Nucleus</location>
    </subcellularLocation>
</comment>
<dbReference type="Proteomes" id="UP001140206">
    <property type="component" value="Chromosome 5"/>
</dbReference>
<comment type="caution">
    <text evidence="8">The sequence shown here is derived from an EMBL/GenBank/DDBJ whole genome shotgun (WGS) entry which is preliminary data.</text>
</comment>
<evidence type="ECO:0000256" key="2">
    <source>
        <dbReference type="ARBA" id="ARBA00008029"/>
    </source>
</evidence>
<dbReference type="EMBL" id="JAMFTS010000005">
    <property type="protein sequence ID" value="KAJ4747797.1"/>
    <property type="molecule type" value="Genomic_DNA"/>
</dbReference>
<dbReference type="Gene3D" id="3.30.457.60">
    <property type="match status" value="1"/>
</dbReference>
<dbReference type="Gene3D" id="6.10.250.90">
    <property type="match status" value="1"/>
</dbReference>
<reference evidence="8" key="1">
    <citation type="submission" date="2022-08" db="EMBL/GenBank/DDBJ databases">
        <authorList>
            <person name="Marques A."/>
        </authorList>
    </citation>
    <scope>NUCLEOTIDE SEQUENCE</scope>
    <source>
        <strain evidence="8">RhyPub2mFocal</strain>
        <tissue evidence="8">Leaves</tissue>
    </source>
</reference>
<dbReference type="GO" id="GO:0072686">
    <property type="term" value="C:mitotic spindle"/>
    <property type="evidence" value="ECO:0007669"/>
    <property type="project" value="TreeGrafter"/>
</dbReference>
<evidence type="ECO:0000256" key="1">
    <source>
        <dbReference type="ARBA" id="ARBA00004123"/>
    </source>
</evidence>
<gene>
    <name evidence="8" type="ORF">LUZ62_082202</name>
</gene>
<evidence type="ECO:0000313" key="9">
    <source>
        <dbReference type="Proteomes" id="UP001140206"/>
    </source>
</evidence>
<dbReference type="Gene3D" id="1.20.5.170">
    <property type="match status" value="1"/>
</dbReference>
<feature type="region of interest" description="Disordered" evidence="7">
    <location>
        <begin position="21"/>
        <end position="61"/>
    </location>
</feature>
<dbReference type="GO" id="GO:0051301">
    <property type="term" value="P:cell division"/>
    <property type="evidence" value="ECO:0007669"/>
    <property type="project" value="UniProtKB-KW"/>
</dbReference>
<evidence type="ECO:0000256" key="5">
    <source>
        <dbReference type="ARBA" id="ARBA00023242"/>
    </source>
</evidence>
<name>A0AAV8BZT9_9POAL</name>
<proteinExistence type="inferred from homology"/>
<keyword evidence="9" id="KW-1185">Reference proteome</keyword>
<dbReference type="GO" id="GO:0051315">
    <property type="term" value="P:attachment of mitotic spindle microtubules to kinetochore"/>
    <property type="evidence" value="ECO:0007669"/>
    <property type="project" value="TreeGrafter"/>
</dbReference>
<dbReference type="Pfam" id="PF05557">
    <property type="entry name" value="MAD"/>
    <property type="match status" value="1"/>
</dbReference>
<dbReference type="GO" id="GO:0007094">
    <property type="term" value="P:mitotic spindle assembly checkpoint signaling"/>
    <property type="evidence" value="ECO:0007669"/>
    <property type="project" value="InterPro"/>
</dbReference>
<keyword evidence="6" id="KW-0131">Cell cycle</keyword>
<dbReference type="GO" id="GO:0005635">
    <property type="term" value="C:nuclear envelope"/>
    <property type="evidence" value="ECO:0007669"/>
    <property type="project" value="TreeGrafter"/>
</dbReference>
<evidence type="ECO:0000256" key="6">
    <source>
        <dbReference type="ARBA" id="ARBA00023306"/>
    </source>
</evidence>
<comment type="similarity">
    <text evidence="2">Belongs to the MAD1 family.</text>
</comment>
<feature type="region of interest" description="Disordered" evidence="7">
    <location>
        <begin position="292"/>
        <end position="313"/>
    </location>
</feature>
<sequence>MIFMPKKLEPFPFLSFCKEPNASKRQGGKREMQFLTPPSRKRRAEAEAEAGTSAGTSGAAASPVSDRRIVLYEQREAVPFQVPRASFGPSDQLMCTYHCRQMVKSEFFVALDTAEKENAEYKARLAALNEQLYKIEEEREKYRDEASFLQQELAASKARENSLQERFLKEVDNSEERYRDQLRRISELEFEIKKEMDSRVAAEQFTETLKETVRELQTKLESLSDSSDREINSLRRELSYVQDESKFSSSKVTAELERTTLRAESAEEEAELLNEQLIGLKEQLDECLTQKGEIEHNHSSSNISPSNGSSDDDKKMIKLLQEELHNYEKEVQEARKLKSSQLNSELLKEKLLEEQSRRERAELELSKLHELQVKAQKLELELTSWKSLLNDIPDIGSYSDIPKKFAELQKEALENMAKLGEITAQLKEIKVAMEYADLSKQRAETECMLAKEKVESSSLEVKRLQLMLASVTEERDRLRKDSSASNKDAGPSDDSRVEELEAALNDKEQMMKEMESSLQEHREMIAHQHAELKLFNDRLTDESKKVKSLERESDRLRHEVALLESKLGHGDYSSSNTKVLRMVNTLAVENEAKQTIEALQAELKRTTERLQAVEELKGQFDAALPEKLIQLKNQIAVLEKREERYKAVFAEKISVFRKACCSLFGYKIVMDDQKRPNGIPVTRFTLQSIYAQSDDEKLEFEYESGSMNIVMNDYTSQTDIAHQIEIFIRKMNSIPAFTANLTVECFNRRTLC</sequence>
<feature type="compositionally biased region" description="Low complexity" evidence="7">
    <location>
        <begin position="299"/>
        <end position="309"/>
    </location>
</feature>
<dbReference type="PANTHER" id="PTHR23168">
    <property type="entry name" value="MITOTIC SPINDLE ASSEMBLY CHECKPOINT PROTEIN MAD1 MITOTIC ARREST DEFICIENT-LIKE PROTEIN 1"/>
    <property type="match status" value="1"/>
</dbReference>